<dbReference type="InterPro" id="IPR052399">
    <property type="entry name" value="Phage_Baseplate_Assmbl_Protein"/>
</dbReference>
<accession>A0A1T1APB7</accession>
<dbReference type="PANTHER" id="PTHR37829:SF3">
    <property type="entry name" value="PROTEIN JAYE-RELATED"/>
    <property type="match status" value="1"/>
</dbReference>
<evidence type="ECO:0000313" key="3">
    <source>
        <dbReference type="EMBL" id="OOV05867.1"/>
    </source>
</evidence>
<dbReference type="OrthoDB" id="7565172at2"/>
<dbReference type="InterPro" id="IPR006949">
    <property type="entry name" value="Barrel_Baseplate_J-like"/>
</dbReference>
<name>A0A1T1APB7_RHOFE</name>
<evidence type="ECO:0000313" key="4">
    <source>
        <dbReference type="Proteomes" id="UP000190750"/>
    </source>
</evidence>
<dbReference type="InterPro" id="IPR058531">
    <property type="entry name" value="Baseplate_J_M"/>
</dbReference>
<dbReference type="EMBL" id="MTJN01000002">
    <property type="protein sequence ID" value="OOV05867.1"/>
    <property type="molecule type" value="Genomic_DNA"/>
</dbReference>
<evidence type="ECO:0000259" key="2">
    <source>
        <dbReference type="Pfam" id="PF26078"/>
    </source>
</evidence>
<reference evidence="3 4" key="1">
    <citation type="submission" date="2017-01" db="EMBL/GenBank/DDBJ databases">
        <title>Genome sequencing of Rhodoferax fermentans JCM 7819.</title>
        <authorList>
            <person name="Kim Y.J."/>
            <person name="Farh M.E.-A."/>
            <person name="Yang D.-C."/>
        </authorList>
    </citation>
    <scope>NUCLEOTIDE SEQUENCE [LARGE SCALE GENOMIC DNA]</scope>
    <source>
        <strain evidence="3 4">JCM 7819</strain>
    </source>
</reference>
<sequence length="380" mass="39486">MSSSPLGTAIPSINDLQQNVARLLQQQLLASQQTASPSIGLGVNDLDLARSNIKALAFVKAVGLHGAYRYLRDFIARQAIPIKSSGEFLDGWLATYFEESQRRKGAAAATGLANGTGVTATLLEAGTLMQTSDGRQYKVSADAVVVAGVVTPSVVALVAGAASNLSGGTVLTLVSPVAGIDSNFVAAMPNGVSNGADAETDTQAIYRLQQRLSNEPMGGCPADYARWALQVAGITRAWGLRNPAGATSAGVIIMADGNVSPGLPTAGQRQAVLDYIRDPKRGPPDELFVIIPTPVVHNYTLSISPDTKATRDATVLALQDLYFREAVPGGSMPHSHPKEAISGVVGEYNHSISAPALTEGGVFTVGTYSSLLVLGTVTFV</sequence>
<dbReference type="Proteomes" id="UP000190750">
    <property type="component" value="Unassembled WGS sequence"/>
</dbReference>
<dbReference type="AlphaFoldDB" id="A0A1T1APB7"/>
<protein>
    <submittedName>
        <fullName evidence="3">Uncharacterized protein</fullName>
    </submittedName>
</protein>
<comment type="caution">
    <text evidence="3">The sequence shown here is derived from an EMBL/GenBank/DDBJ whole genome shotgun (WGS) entry which is preliminary data.</text>
</comment>
<dbReference type="STRING" id="28066.RF819_03300"/>
<keyword evidence="4" id="KW-1185">Reference proteome</keyword>
<organism evidence="3 4">
    <name type="scientific">Rhodoferax fermentans</name>
    <dbReference type="NCBI Taxonomy" id="28066"/>
    <lineage>
        <taxon>Bacteria</taxon>
        <taxon>Pseudomonadati</taxon>
        <taxon>Pseudomonadota</taxon>
        <taxon>Betaproteobacteria</taxon>
        <taxon>Burkholderiales</taxon>
        <taxon>Comamonadaceae</taxon>
        <taxon>Rhodoferax</taxon>
    </lineage>
</organism>
<dbReference type="Pfam" id="PF26078">
    <property type="entry name" value="Baseplate_J_M"/>
    <property type="match status" value="1"/>
</dbReference>
<feature type="domain" description="Baseplate J-like central" evidence="2">
    <location>
        <begin position="217"/>
        <end position="277"/>
    </location>
</feature>
<dbReference type="RefSeq" id="WP_078363647.1">
    <property type="nucleotide sequence ID" value="NZ_MTJN01000002.1"/>
</dbReference>
<gene>
    <name evidence="3" type="ORF">RF819_03300</name>
</gene>
<dbReference type="PANTHER" id="PTHR37829">
    <property type="entry name" value="PHAGE-LIKE ELEMENT PBSX PROTEIN XKDT"/>
    <property type="match status" value="1"/>
</dbReference>
<feature type="domain" description="Baseplate protein J-like barrel" evidence="1">
    <location>
        <begin position="116"/>
        <end position="183"/>
    </location>
</feature>
<evidence type="ECO:0000259" key="1">
    <source>
        <dbReference type="Pfam" id="PF04865"/>
    </source>
</evidence>
<dbReference type="Pfam" id="PF04865">
    <property type="entry name" value="Baseplate_J"/>
    <property type="match status" value="1"/>
</dbReference>
<proteinExistence type="predicted"/>